<keyword evidence="6" id="KW-0695">RNA-directed DNA polymerase</keyword>
<dbReference type="InterPro" id="IPR002156">
    <property type="entry name" value="RNaseH_domain"/>
</dbReference>
<dbReference type="Proteomes" id="UP000233551">
    <property type="component" value="Unassembled WGS sequence"/>
</dbReference>
<evidence type="ECO:0000259" key="9">
    <source>
        <dbReference type="PROSITE" id="PS50879"/>
    </source>
</evidence>
<dbReference type="InterPro" id="IPR043502">
    <property type="entry name" value="DNA/RNA_pol_sf"/>
</dbReference>
<dbReference type="InterPro" id="IPR041373">
    <property type="entry name" value="RT_RNaseH"/>
</dbReference>
<evidence type="ECO:0000256" key="6">
    <source>
        <dbReference type="ARBA" id="ARBA00022918"/>
    </source>
</evidence>
<comment type="caution">
    <text evidence="10">The sequence shown here is derived from an EMBL/GenBank/DDBJ whole genome shotgun (WGS) entry which is preliminary data.</text>
</comment>
<organism evidence="10 11">
    <name type="scientific">Punica granatum</name>
    <name type="common">Pomegranate</name>
    <dbReference type="NCBI Taxonomy" id="22663"/>
    <lineage>
        <taxon>Eukaryota</taxon>
        <taxon>Viridiplantae</taxon>
        <taxon>Streptophyta</taxon>
        <taxon>Embryophyta</taxon>
        <taxon>Tracheophyta</taxon>
        <taxon>Spermatophyta</taxon>
        <taxon>Magnoliopsida</taxon>
        <taxon>eudicotyledons</taxon>
        <taxon>Gunneridae</taxon>
        <taxon>Pentapetalae</taxon>
        <taxon>rosids</taxon>
        <taxon>malvids</taxon>
        <taxon>Myrtales</taxon>
        <taxon>Lythraceae</taxon>
        <taxon>Punica</taxon>
    </lineage>
</organism>
<accession>A0A2I0KUV0</accession>
<dbReference type="CDD" id="cd01647">
    <property type="entry name" value="RT_LTR"/>
    <property type="match status" value="1"/>
</dbReference>
<dbReference type="STRING" id="22663.A0A2I0KUV0"/>
<evidence type="ECO:0000256" key="4">
    <source>
        <dbReference type="ARBA" id="ARBA00022759"/>
    </source>
</evidence>
<evidence type="ECO:0000256" key="3">
    <source>
        <dbReference type="ARBA" id="ARBA00022722"/>
    </source>
</evidence>
<dbReference type="InterPro" id="IPR000467">
    <property type="entry name" value="G_patch_dom"/>
</dbReference>
<dbReference type="SUPFAM" id="SSF56672">
    <property type="entry name" value="DNA/RNA polymerases"/>
    <property type="match status" value="1"/>
</dbReference>
<feature type="compositionally biased region" description="Polar residues" evidence="7">
    <location>
        <begin position="511"/>
        <end position="532"/>
    </location>
</feature>
<dbReference type="CDD" id="cd09279">
    <property type="entry name" value="RNase_HI_like"/>
    <property type="match status" value="1"/>
</dbReference>
<keyword evidence="5" id="KW-0378">Hydrolase</keyword>
<feature type="domain" description="RNase H type-1" evidence="9">
    <location>
        <begin position="837"/>
        <end position="971"/>
    </location>
</feature>
<dbReference type="EMBL" id="PGOL01000340">
    <property type="protein sequence ID" value="PKI72110.1"/>
    <property type="molecule type" value="Genomic_DNA"/>
</dbReference>
<feature type="domain" description="G-patch" evidence="8">
    <location>
        <begin position="406"/>
        <end position="452"/>
    </location>
</feature>
<dbReference type="Gene3D" id="1.10.340.70">
    <property type="match status" value="1"/>
</dbReference>
<evidence type="ECO:0000259" key="8">
    <source>
        <dbReference type="PROSITE" id="PS50174"/>
    </source>
</evidence>
<keyword evidence="3" id="KW-0540">Nuclease</keyword>
<feature type="compositionally biased region" description="Basic and acidic residues" evidence="7">
    <location>
        <begin position="1"/>
        <end position="21"/>
    </location>
</feature>
<dbReference type="PROSITE" id="PS50174">
    <property type="entry name" value="G_PATCH"/>
    <property type="match status" value="1"/>
</dbReference>
<dbReference type="GO" id="GO:0004523">
    <property type="term" value="F:RNA-DNA hybrid ribonuclease activity"/>
    <property type="evidence" value="ECO:0007669"/>
    <property type="project" value="InterPro"/>
</dbReference>
<keyword evidence="4" id="KW-0255">Endonuclease</keyword>
<keyword evidence="1" id="KW-0808">Transferase</keyword>
<evidence type="ECO:0000256" key="1">
    <source>
        <dbReference type="ARBA" id="ARBA00022679"/>
    </source>
</evidence>
<evidence type="ECO:0000256" key="2">
    <source>
        <dbReference type="ARBA" id="ARBA00022695"/>
    </source>
</evidence>
<dbReference type="InterPro" id="IPR000477">
    <property type="entry name" value="RT_dom"/>
</dbReference>
<dbReference type="SUPFAM" id="SSF53098">
    <property type="entry name" value="Ribonuclease H-like"/>
    <property type="match status" value="2"/>
</dbReference>
<protein>
    <recommendedName>
        <fullName evidence="12">G-patch domain-containing protein</fullName>
    </recommendedName>
</protein>
<sequence length="1355" mass="153705">MGVKLGRIDGPSRKKDGETSKKQNAGTSRRANFDGLHPCTADFLSICTPRALYAALSNAAGHTPQLSPLLCSRHRRNSTLLLKLNKVDPRLRDLLSRLNVLQPQELNRAMLLNRVGASSTPLYQLFPSIYSGSFSQAIRSKQRRLILTSTPQCRIKTYVVNFIKETSALGITCSSRFYQGPESTDKGKASAASFSAVPKAAPLPTKKVTEQEAEAFMKLEPHRDALLKVLTGAQVPKETAPDRIEEIVNSIFSNQISFAEDELSSEVCMLKQMNVDMSHICVSKTTVRAFDGSRRKVNGEIDLLIDVDPCSFSVTFQILEIPNALSLLFGRPWIHAASAVLSSLHQKLKFFVEGKLINVNGEEDYAIDKETAVPYISIGEDHNLPFHSFDIVSVIRDYGEVGPSRADCMIRKVLLKNDYVPGTGLGACARGILLPIKMEEYRNRRGLGFRPSCHAIVQARRGKHLHRLAAHDEKLSRGIPVPPLSQFFPAPPQVMGGTSDSPSTELDDSSSDTAEALQSNPNHGCNDSNSSETRLGKSLPIYFGEGLDEDGRVLEIEEKEVVKKVDAGFLELYNYSEWVANIVPVKKKNGKVRVCIDYRDLNRASPKDNFPLPHIDVLVDNTARHTQFFFMDDFFGYNKIQMAKEDKIKTTFITMWGTFCYKVMPFGLKNAGATYQRAMVTLFHDMMHKEIEVYINDMIAKSKEVNKKVIEVDPDKIKAIMELPPPSTCANNPEIEKMCCALMWVMQRLRQYTIYHTIRLLSKTDPLKYLLDSPSSMRNLAKWRCQLMEYDIEYVSRTSVKGQAIADHLAEFPIDDDTPINSDFPDEEILQVSDEEENPGWKMYFDGAVNFTGSSIGAVLISPEGRHFLVAAKIHFPCTNNVAEYEACIFGLQAAIDLKVKELEVFGDSMLTIFQTLKQWKIKDPKLALYHEYLMELTENFENISFTYTPRMKNHITKENLIEPLEFEIAKGLAHYDMIEAVDGKPWYADIKHLLQTGQFLAFTDRHDRRTLRRITTHFFLSGETLYRHSFDTTLLRRVDENKAQRIMEEVHEGNCGPHMNGLMLAKKLMRLGYFWSTMETDCVKHVWHCHLCQVYANQIKALPNELHPLAALWPFSMWGMDVIDLAVARFLKCDIIARYGVLATLIADNAKNLNNKLINELCAQFRIQHHNSSLYRPQMNVNYKDWHEMHPFALLAYRTSIRSTTGATPCSLVYGMEAVLPVEVEIPSMRVLAESKLKEAEWVKQRYEQLNLIYKKRLTALCHDQCYQQRMTRTFNRKVRPREFSPDDLSCEKNAIHLATRRASALYLANPPSKRSCTPQSIGQCAHAYCKPLGSVPTFKFLFRGPSSQIHTNF</sequence>
<keyword evidence="2" id="KW-0548">Nucleotidyltransferase</keyword>
<keyword evidence="11" id="KW-1185">Reference proteome</keyword>
<dbReference type="Pfam" id="PF13456">
    <property type="entry name" value="RVT_3"/>
    <property type="match status" value="1"/>
</dbReference>
<dbReference type="InterPro" id="IPR012337">
    <property type="entry name" value="RNaseH-like_sf"/>
</dbReference>
<dbReference type="Pfam" id="PF00078">
    <property type="entry name" value="RVT_1"/>
    <property type="match status" value="1"/>
</dbReference>
<evidence type="ECO:0000256" key="7">
    <source>
        <dbReference type="SAM" id="MobiDB-lite"/>
    </source>
</evidence>
<reference evidence="10 11" key="1">
    <citation type="submission" date="2017-11" db="EMBL/GenBank/DDBJ databases">
        <title>De-novo sequencing of pomegranate (Punica granatum L.) genome.</title>
        <authorList>
            <person name="Akparov Z."/>
            <person name="Amiraslanov A."/>
            <person name="Hajiyeva S."/>
            <person name="Abbasov M."/>
            <person name="Kaur K."/>
            <person name="Hamwieh A."/>
            <person name="Solovyev V."/>
            <person name="Salamov A."/>
            <person name="Braich B."/>
            <person name="Kosarev P."/>
            <person name="Mahmoud A."/>
            <person name="Hajiyev E."/>
            <person name="Babayeva S."/>
            <person name="Izzatullayeva V."/>
            <person name="Mammadov A."/>
            <person name="Mammadov A."/>
            <person name="Sharifova S."/>
            <person name="Ojaghi J."/>
            <person name="Eynullazada K."/>
            <person name="Bayramov B."/>
            <person name="Abdulazimova A."/>
            <person name="Shahmuradov I."/>
        </authorList>
    </citation>
    <scope>NUCLEOTIDE SEQUENCE [LARGE SCALE GENOMIC DNA]</scope>
    <source>
        <strain evidence="11">cv. AG2017</strain>
        <tissue evidence="10">Leaf</tissue>
    </source>
</reference>
<name>A0A2I0KUV0_PUNGR</name>
<dbReference type="InterPro" id="IPR036397">
    <property type="entry name" value="RNaseH_sf"/>
</dbReference>
<dbReference type="GO" id="GO:0003676">
    <property type="term" value="F:nucleic acid binding"/>
    <property type="evidence" value="ECO:0007669"/>
    <property type="project" value="InterPro"/>
</dbReference>
<evidence type="ECO:0008006" key="12">
    <source>
        <dbReference type="Google" id="ProtNLM"/>
    </source>
</evidence>
<dbReference type="Gene3D" id="3.30.420.10">
    <property type="entry name" value="Ribonuclease H-like superfamily/Ribonuclease H"/>
    <property type="match status" value="2"/>
</dbReference>
<dbReference type="GO" id="GO:0003964">
    <property type="term" value="F:RNA-directed DNA polymerase activity"/>
    <property type="evidence" value="ECO:0007669"/>
    <property type="project" value="UniProtKB-KW"/>
</dbReference>
<gene>
    <name evidence="10" type="ORF">CRG98_007497</name>
</gene>
<dbReference type="PANTHER" id="PTHR48475:SF1">
    <property type="entry name" value="RNASE H TYPE-1 DOMAIN-CONTAINING PROTEIN"/>
    <property type="match status" value="1"/>
</dbReference>
<feature type="region of interest" description="Disordered" evidence="7">
    <location>
        <begin position="490"/>
        <end position="532"/>
    </location>
</feature>
<dbReference type="Gene3D" id="3.10.10.10">
    <property type="entry name" value="HIV Type 1 Reverse Transcriptase, subunit A, domain 1"/>
    <property type="match status" value="1"/>
</dbReference>
<evidence type="ECO:0000313" key="11">
    <source>
        <dbReference type="Proteomes" id="UP000233551"/>
    </source>
</evidence>
<proteinExistence type="predicted"/>
<dbReference type="PROSITE" id="PS50879">
    <property type="entry name" value="RNASE_H_1"/>
    <property type="match status" value="1"/>
</dbReference>
<dbReference type="PANTHER" id="PTHR48475">
    <property type="entry name" value="RIBONUCLEASE H"/>
    <property type="match status" value="1"/>
</dbReference>
<dbReference type="Pfam" id="PF17917">
    <property type="entry name" value="RT_RNaseH"/>
    <property type="match status" value="1"/>
</dbReference>
<dbReference type="Pfam" id="PF01585">
    <property type="entry name" value="G-patch"/>
    <property type="match status" value="1"/>
</dbReference>
<evidence type="ECO:0000256" key="5">
    <source>
        <dbReference type="ARBA" id="ARBA00022801"/>
    </source>
</evidence>
<feature type="region of interest" description="Disordered" evidence="7">
    <location>
        <begin position="1"/>
        <end position="31"/>
    </location>
</feature>
<evidence type="ECO:0000313" key="10">
    <source>
        <dbReference type="EMBL" id="PKI72110.1"/>
    </source>
</evidence>